<dbReference type="Proteomes" id="UP000028868">
    <property type="component" value="Unassembled WGS sequence"/>
</dbReference>
<protein>
    <submittedName>
        <fullName evidence="1">Uncharacterized protein</fullName>
    </submittedName>
</protein>
<dbReference type="EMBL" id="CCDI010000002">
    <property type="protein sequence ID" value="CDQ23687.1"/>
    <property type="molecule type" value="Genomic_DNA"/>
</dbReference>
<evidence type="ECO:0000313" key="2">
    <source>
        <dbReference type="Proteomes" id="UP000028868"/>
    </source>
</evidence>
<name>A0A024P5U0_9BACI</name>
<proteinExistence type="predicted"/>
<comment type="caution">
    <text evidence="1">The sequence shown here is derived from an EMBL/GenBank/DDBJ whole genome shotgun (WGS) entry which is preliminary data.</text>
</comment>
<evidence type="ECO:0000313" key="1">
    <source>
        <dbReference type="EMBL" id="CDQ23687.1"/>
    </source>
</evidence>
<keyword evidence="2" id="KW-1185">Reference proteome</keyword>
<gene>
    <name evidence="1" type="ORF">BN983_01938</name>
</gene>
<reference evidence="2" key="1">
    <citation type="submission" date="2014-03" db="EMBL/GenBank/DDBJ databases">
        <authorList>
            <person name="Urmite Genomes U."/>
        </authorList>
    </citation>
    <scope>NUCLEOTIDE SEQUENCE [LARGE SCALE GENOMIC DNA]</scope>
    <source>
        <strain evidence="2">HD-03</strain>
    </source>
</reference>
<dbReference type="AlphaFoldDB" id="A0A024P5U0"/>
<reference evidence="1 2" key="2">
    <citation type="submission" date="2014-05" db="EMBL/GenBank/DDBJ databases">
        <title>Draft genome sequence of Halobacillus karajensis HK-03.</title>
        <authorList>
            <person name="Khelaifia S."/>
            <person name="Croce O."/>
            <person name="Lagier J.C."/>
            <person name="Raoult D."/>
        </authorList>
    </citation>
    <scope>NUCLEOTIDE SEQUENCE [LARGE SCALE GENOMIC DNA]</scope>
    <source>
        <strain evidence="1 2">HD-03</strain>
    </source>
</reference>
<sequence length="94" mass="10855">MMALIPAWDCSDVIFSSDVYLIVKLFSFSVGILTRVKSSNKFTNKTLISLMKIPSFHKHYNNKIVLESKEGTSKVPLELRNFCELHINPFYGRR</sequence>
<accession>A0A024P5U0</accession>
<organism evidence="1 2">
    <name type="scientific">Halobacillus karajensis</name>
    <dbReference type="NCBI Taxonomy" id="195088"/>
    <lineage>
        <taxon>Bacteria</taxon>
        <taxon>Bacillati</taxon>
        <taxon>Bacillota</taxon>
        <taxon>Bacilli</taxon>
        <taxon>Bacillales</taxon>
        <taxon>Bacillaceae</taxon>
        <taxon>Halobacillus</taxon>
    </lineage>
</organism>